<organism evidence="2 3">
    <name type="scientific">Ramlibacter agri</name>
    <dbReference type="NCBI Taxonomy" id="2728837"/>
    <lineage>
        <taxon>Bacteria</taxon>
        <taxon>Pseudomonadati</taxon>
        <taxon>Pseudomonadota</taxon>
        <taxon>Betaproteobacteria</taxon>
        <taxon>Burkholderiales</taxon>
        <taxon>Comamonadaceae</taxon>
        <taxon>Ramlibacter</taxon>
    </lineage>
</organism>
<evidence type="ECO:0000313" key="2">
    <source>
        <dbReference type="EMBL" id="NML43990.1"/>
    </source>
</evidence>
<dbReference type="PANTHER" id="PTHR38446:SF1">
    <property type="entry name" value="BLL0914 PROTEIN"/>
    <property type="match status" value="1"/>
</dbReference>
<dbReference type="Pfam" id="PF06993">
    <property type="entry name" value="DUF1304"/>
    <property type="match status" value="1"/>
</dbReference>
<feature type="transmembrane region" description="Helical" evidence="1">
    <location>
        <begin position="75"/>
        <end position="93"/>
    </location>
</feature>
<name>A0A848H446_9BURK</name>
<proteinExistence type="predicted"/>
<sequence length="120" mass="12315">MSTVAAVLVGLVALLHAYFLVLEMFLWDKPAGLKAFGQTLEAARASKVLAANQGLYNGFLAAGLVWGLVLGDAGTGVKVFFLVCVIVAGLFGAATASRKILFVQALPAAVALALVLVLVA</sequence>
<accession>A0A848H446</accession>
<feature type="transmembrane region" description="Helical" evidence="1">
    <location>
        <begin position="100"/>
        <end position="119"/>
    </location>
</feature>
<dbReference type="PANTHER" id="PTHR38446">
    <property type="entry name" value="BLL0914 PROTEIN"/>
    <property type="match status" value="1"/>
</dbReference>
<keyword evidence="1" id="KW-0812">Transmembrane</keyword>
<dbReference type="RefSeq" id="WP_169418160.1">
    <property type="nucleotide sequence ID" value="NZ_JABBFX010000001.1"/>
</dbReference>
<keyword evidence="3" id="KW-1185">Reference proteome</keyword>
<keyword evidence="1" id="KW-0472">Membrane</keyword>
<dbReference type="AlphaFoldDB" id="A0A848H446"/>
<gene>
    <name evidence="2" type="ORF">HHL11_09535</name>
</gene>
<feature type="transmembrane region" description="Helical" evidence="1">
    <location>
        <begin position="6"/>
        <end position="27"/>
    </location>
</feature>
<dbReference type="Proteomes" id="UP000541185">
    <property type="component" value="Unassembled WGS sequence"/>
</dbReference>
<protein>
    <submittedName>
        <fullName evidence="2">DUF1304 domain-containing protein</fullName>
    </submittedName>
</protein>
<reference evidence="2 3" key="1">
    <citation type="submission" date="2020-04" db="EMBL/GenBank/DDBJ databases">
        <title>Ramlibacter sp. G-1-2-2 isolated from soil.</title>
        <authorList>
            <person name="Dahal R.H."/>
        </authorList>
    </citation>
    <scope>NUCLEOTIDE SEQUENCE [LARGE SCALE GENOMIC DNA]</scope>
    <source>
        <strain evidence="2 3">G-1-2-2</strain>
    </source>
</reference>
<evidence type="ECO:0000256" key="1">
    <source>
        <dbReference type="SAM" id="Phobius"/>
    </source>
</evidence>
<feature type="transmembrane region" description="Helical" evidence="1">
    <location>
        <begin position="48"/>
        <end position="69"/>
    </location>
</feature>
<keyword evidence="1" id="KW-1133">Transmembrane helix</keyword>
<dbReference type="InterPro" id="IPR009732">
    <property type="entry name" value="DUF1304"/>
</dbReference>
<evidence type="ECO:0000313" key="3">
    <source>
        <dbReference type="Proteomes" id="UP000541185"/>
    </source>
</evidence>
<dbReference type="EMBL" id="JABBFX010000001">
    <property type="protein sequence ID" value="NML43990.1"/>
    <property type="molecule type" value="Genomic_DNA"/>
</dbReference>
<comment type="caution">
    <text evidence="2">The sequence shown here is derived from an EMBL/GenBank/DDBJ whole genome shotgun (WGS) entry which is preliminary data.</text>
</comment>